<evidence type="ECO:0000313" key="2">
    <source>
        <dbReference type="Proteomes" id="UP000807342"/>
    </source>
</evidence>
<proteinExistence type="predicted"/>
<protein>
    <submittedName>
        <fullName evidence="1">Uncharacterized protein</fullName>
    </submittedName>
</protein>
<accession>A0A9P5WZF8</accession>
<dbReference type="EMBL" id="MU152824">
    <property type="protein sequence ID" value="KAF9440131.1"/>
    <property type="molecule type" value="Genomic_DNA"/>
</dbReference>
<sequence length="67" mass="7578">MILDLQIFMDSISQAKLLFDYSTHSAHQDALAIAPTLARWLTSSPSNTITFWQIPSSAKWSIHHKAH</sequence>
<dbReference type="AlphaFoldDB" id="A0A9P5WZF8"/>
<gene>
    <name evidence="1" type="ORF">P691DRAFT_688624</name>
</gene>
<dbReference type="OrthoDB" id="3258143at2759"/>
<comment type="caution">
    <text evidence="1">The sequence shown here is derived from an EMBL/GenBank/DDBJ whole genome shotgun (WGS) entry which is preliminary data.</text>
</comment>
<dbReference type="Proteomes" id="UP000807342">
    <property type="component" value="Unassembled WGS sequence"/>
</dbReference>
<keyword evidence="2" id="KW-1185">Reference proteome</keyword>
<reference evidence="1" key="1">
    <citation type="submission" date="2020-11" db="EMBL/GenBank/DDBJ databases">
        <authorList>
            <consortium name="DOE Joint Genome Institute"/>
            <person name="Ahrendt S."/>
            <person name="Riley R."/>
            <person name="Andreopoulos W."/>
            <person name="Labutti K."/>
            <person name="Pangilinan J."/>
            <person name="Ruiz-Duenas F.J."/>
            <person name="Barrasa J.M."/>
            <person name="Sanchez-Garcia M."/>
            <person name="Camarero S."/>
            <person name="Miyauchi S."/>
            <person name="Serrano A."/>
            <person name="Linde D."/>
            <person name="Babiker R."/>
            <person name="Drula E."/>
            <person name="Ayuso-Fernandez I."/>
            <person name="Pacheco R."/>
            <person name="Padilla G."/>
            <person name="Ferreira P."/>
            <person name="Barriuso J."/>
            <person name="Kellner H."/>
            <person name="Castanera R."/>
            <person name="Alfaro M."/>
            <person name="Ramirez L."/>
            <person name="Pisabarro A.G."/>
            <person name="Kuo A."/>
            <person name="Tritt A."/>
            <person name="Lipzen A."/>
            <person name="He G."/>
            <person name="Yan M."/>
            <person name="Ng V."/>
            <person name="Cullen D."/>
            <person name="Martin F."/>
            <person name="Rosso M.-N."/>
            <person name="Henrissat B."/>
            <person name="Hibbett D."/>
            <person name="Martinez A.T."/>
            <person name="Grigoriev I.V."/>
        </authorList>
    </citation>
    <scope>NUCLEOTIDE SEQUENCE</scope>
    <source>
        <strain evidence="1">MF-IS2</strain>
    </source>
</reference>
<organism evidence="1 2">
    <name type="scientific">Macrolepiota fuliginosa MF-IS2</name>
    <dbReference type="NCBI Taxonomy" id="1400762"/>
    <lineage>
        <taxon>Eukaryota</taxon>
        <taxon>Fungi</taxon>
        <taxon>Dikarya</taxon>
        <taxon>Basidiomycota</taxon>
        <taxon>Agaricomycotina</taxon>
        <taxon>Agaricomycetes</taxon>
        <taxon>Agaricomycetidae</taxon>
        <taxon>Agaricales</taxon>
        <taxon>Agaricineae</taxon>
        <taxon>Agaricaceae</taxon>
        <taxon>Macrolepiota</taxon>
    </lineage>
</organism>
<feature type="non-terminal residue" evidence="1">
    <location>
        <position position="67"/>
    </location>
</feature>
<evidence type="ECO:0000313" key="1">
    <source>
        <dbReference type="EMBL" id="KAF9440131.1"/>
    </source>
</evidence>
<name>A0A9P5WZF8_9AGAR</name>